<comment type="subcellular location">
    <subcellularLocation>
        <location evidence="5">Cell membrane</location>
        <topology evidence="5">Multi-pass membrane protein</topology>
    </subcellularLocation>
    <subcellularLocation>
        <location evidence="1">Endomembrane system</location>
        <topology evidence="1">Multi-pass membrane protein</topology>
    </subcellularLocation>
    <subcellularLocation>
        <location evidence="6">Membrane</location>
        <topology evidence="6">Multi-pass membrane protein</topology>
    </subcellularLocation>
</comment>
<dbReference type="EMBL" id="CP040098">
    <property type="protein sequence ID" value="QCQ20917.1"/>
    <property type="molecule type" value="Genomic_DNA"/>
</dbReference>
<evidence type="ECO:0000256" key="2">
    <source>
        <dbReference type="ARBA" id="ARBA00022692"/>
    </source>
</evidence>
<dbReference type="Proteomes" id="UP000298602">
    <property type="component" value="Chromosome"/>
</dbReference>
<comment type="function">
    <text evidence="5">NDH-1 shuttles electrons from NADH, via FMN and iron-sulfur (Fe-S) centers, to quinones in the respiratory chain. The immediate electron acceptor for the enzyme in this species is believed to be ubiquinone. Couples the redox reaction to proton translocation (for every two electrons transferred, four hydrogen ions are translocated across the cytoplasmic membrane), and thus conserves the redox energy in a proton gradient.</text>
</comment>
<feature type="transmembrane region" description="Helical" evidence="5">
    <location>
        <begin position="204"/>
        <end position="225"/>
    </location>
</feature>
<comment type="similarity">
    <text evidence="5">Belongs to the complex I subunit 2 family.</text>
</comment>
<protein>
    <recommendedName>
        <fullName evidence="5">NADH-quinone oxidoreductase subunit N</fullName>
        <ecNumber evidence="5">7.1.1.-</ecNumber>
    </recommendedName>
    <alternativeName>
        <fullName evidence="5">NADH dehydrogenase I subunit N</fullName>
    </alternativeName>
    <alternativeName>
        <fullName evidence="5">NDH-1 subunit N</fullName>
    </alternativeName>
</protein>
<keyword evidence="9" id="KW-1185">Reference proteome</keyword>
<keyword evidence="2 5" id="KW-0812">Transmembrane</keyword>
<evidence type="ECO:0000313" key="9">
    <source>
        <dbReference type="Proteomes" id="UP000298602"/>
    </source>
</evidence>
<dbReference type="GO" id="GO:0012505">
    <property type="term" value="C:endomembrane system"/>
    <property type="evidence" value="ECO:0007669"/>
    <property type="project" value="UniProtKB-SubCell"/>
</dbReference>
<dbReference type="InterPro" id="IPR010096">
    <property type="entry name" value="NADH-Q_OxRdtase_suN/2"/>
</dbReference>
<feature type="transmembrane region" description="Helical" evidence="5">
    <location>
        <begin position="130"/>
        <end position="149"/>
    </location>
</feature>
<keyword evidence="5" id="KW-1003">Cell membrane</keyword>
<feature type="transmembrane region" description="Helical" evidence="5">
    <location>
        <begin position="6"/>
        <end position="29"/>
    </location>
</feature>
<evidence type="ECO:0000256" key="3">
    <source>
        <dbReference type="ARBA" id="ARBA00022989"/>
    </source>
</evidence>
<feature type="transmembrane region" description="Helical" evidence="5">
    <location>
        <begin position="41"/>
        <end position="58"/>
    </location>
</feature>
<reference evidence="8 9" key="2">
    <citation type="submission" date="2019-05" db="EMBL/GenBank/DDBJ databases">
        <authorList>
            <person name="Suflita J.M."/>
            <person name="Marks C.R."/>
        </authorList>
    </citation>
    <scope>NUCLEOTIDE SEQUENCE [LARGE SCALE GENOMIC DNA]</scope>
    <source>
        <strain evidence="8 9">ALDC</strain>
    </source>
</reference>
<organism evidence="8 9">
    <name type="scientific">Desulfoglaeba alkanexedens ALDC</name>
    <dbReference type="NCBI Taxonomy" id="980445"/>
    <lineage>
        <taxon>Bacteria</taxon>
        <taxon>Pseudomonadati</taxon>
        <taxon>Thermodesulfobacteriota</taxon>
        <taxon>Syntrophobacteria</taxon>
        <taxon>Syntrophobacterales</taxon>
        <taxon>Syntrophobacteraceae</taxon>
        <taxon>Desulfoglaeba</taxon>
    </lineage>
</organism>
<dbReference type="Pfam" id="PF00361">
    <property type="entry name" value="Proton_antipo_M"/>
    <property type="match status" value="1"/>
</dbReference>
<proteinExistence type="inferred from homology"/>
<name>A0A4P8KZE1_9BACT</name>
<evidence type="ECO:0000259" key="7">
    <source>
        <dbReference type="Pfam" id="PF00361"/>
    </source>
</evidence>
<accession>A0A4P8KZE1</accession>
<keyword evidence="5" id="KW-0874">Quinone</keyword>
<sequence>MDGLKYLAECAGVLPFLIVVGTGIVILLVDAFSPLGRKGHPAYLACVGTVLALAALFRPLPLENELFGGMIYADAFAVFFNAVFLLGTLLVVLLSVGVLSWERIERGEYYALLLFSTAGMMLMAQAANLVMLFLGLEIFSIAIYVLVGMPRHQRRANEASLKYFLLGAFASGFFVYGLTFLYGAVGSLSMSAMAAYLGTTQTLFNAYLLLGSALVLVGFSFKIALVPFHMWTPDVYEGAATPVTAYMAVGVKAAVFAALARVFWLALPTIRPHWIPVFWVLSALTMTVGNVMALTQQNVKRMLAYSSIAHAGTILMAVTAASDQGLTGMLVYLLAYTFMNLGAFGVVIYLQERYGVGEALEDLRGLGFQSPLLGAAMAVFLFSLAGIPPTAGFIAKFFVFAAAVRADLLWLVIIGVLNSVVAVYYYLRVVVVMYSRSAESGWHPAISESPAGSVAAAGALVLALWATLHLGIFPHAFWEWARQSVYVLL</sequence>
<dbReference type="OrthoDB" id="9805769at2"/>
<dbReference type="PANTHER" id="PTHR22773">
    <property type="entry name" value="NADH DEHYDROGENASE"/>
    <property type="match status" value="1"/>
</dbReference>
<feature type="domain" description="NADH:quinone oxidoreductase/Mrp antiporter transmembrane" evidence="7">
    <location>
        <begin position="126"/>
        <end position="420"/>
    </location>
</feature>
<keyword evidence="5" id="KW-0813">Transport</keyword>
<feature type="transmembrane region" description="Helical" evidence="5">
    <location>
        <begin position="161"/>
        <end position="184"/>
    </location>
</feature>
<dbReference type="GO" id="GO:0050136">
    <property type="term" value="F:NADH dehydrogenase (quinone) (non-electrogenic) activity"/>
    <property type="evidence" value="ECO:0007669"/>
    <property type="project" value="UniProtKB-UniRule"/>
</dbReference>
<dbReference type="AlphaFoldDB" id="A0A4P8KZE1"/>
<dbReference type="KEGG" id="dax:FDQ92_01100"/>
<evidence type="ECO:0000313" key="8">
    <source>
        <dbReference type="EMBL" id="QCQ20917.1"/>
    </source>
</evidence>
<comment type="catalytic activity">
    <reaction evidence="5">
        <text>a quinone + NADH + 5 H(+)(in) = a quinol + NAD(+) + 4 H(+)(out)</text>
        <dbReference type="Rhea" id="RHEA:57888"/>
        <dbReference type="ChEBI" id="CHEBI:15378"/>
        <dbReference type="ChEBI" id="CHEBI:24646"/>
        <dbReference type="ChEBI" id="CHEBI:57540"/>
        <dbReference type="ChEBI" id="CHEBI:57945"/>
        <dbReference type="ChEBI" id="CHEBI:132124"/>
    </reaction>
</comment>
<dbReference type="GO" id="GO:0042773">
    <property type="term" value="P:ATP synthesis coupled electron transport"/>
    <property type="evidence" value="ECO:0007669"/>
    <property type="project" value="InterPro"/>
</dbReference>
<keyword evidence="5" id="KW-1278">Translocase</keyword>
<keyword evidence="3 5" id="KW-1133">Transmembrane helix</keyword>
<comment type="subunit">
    <text evidence="5">NDH-1 is composed of 14 different subunits. Subunits NuoA, H, J, K, L, M, N constitute the membrane sector of the complex.</text>
</comment>
<keyword evidence="5" id="KW-0520">NAD</keyword>
<dbReference type="RefSeq" id="WP_137422887.1">
    <property type="nucleotide sequence ID" value="NZ_CP040098.1"/>
</dbReference>
<dbReference type="GO" id="GO:0008137">
    <property type="term" value="F:NADH dehydrogenase (ubiquinone) activity"/>
    <property type="evidence" value="ECO:0007669"/>
    <property type="project" value="InterPro"/>
</dbReference>
<feature type="transmembrane region" description="Helical" evidence="5">
    <location>
        <begin position="328"/>
        <end position="350"/>
    </location>
</feature>
<feature type="transmembrane region" description="Helical" evidence="5">
    <location>
        <begin position="454"/>
        <end position="478"/>
    </location>
</feature>
<feature type="transmembrane region" description="Helical" evidence="5">
    <location>
        <begin position="273"/>
        <end position="295"/>
    </location>
</feature>
<evidence type="ECO:0000256" key="1">
    <source>
        <dbReference type="ARBA" id="ARBA00004127"/>
    </source>
</evidence>
<dbReference type="HAMAP" id="MF_00445">
    <property type="entry name" value="NDH1_NuoN_1"/>
    <property type="match status" value="1"/>
</dbReference>
<dbReference type="GO" id="GO:0048038">
    <property type="term" value="F:quinone binding"/>
    <property type="evidence" value="ECO:0007669"/>
    <property type="project" value="UniProtKB-KW"/>
</dbReference>
<feature type="transmembrane region" description="Helical" evidence="5">
    <location>
        <begin position="245"/>
        <end position="267"/>
    </location>
</feature>
<evidence type="ECO:0000256" key="4">
    <source>
        <dbReference type="ARBA" id="ARBA00023136"/>
    </source>
</evidence>
<gene>
    <name evidence="5" type="primary">nuoN</name>
    <name evidence="8" type="ORF">FDQ92_01100</name>
</gene>
<dbReference type="GO" id="GO:0005886">
    <property type="term" value="C:plasma membrane"/>
    <property type="evidence" value="ECO:0007669"/>
    <property type="project" value="UniProtKB-SubCell"/>
</dbReference>
<keyword evidence="5" id="KW-0830">Ubiquinone</keyword>
<feature type="transmembrane region" description="Helical" evidence="5">
    <location>
        <begin position="408"/>
        <end position="427"/>
    </location>
</feature>
<feature type="transmembrane region" description="Helical" evidence="5">
    <location>
        <begin position="78"/>
        <end position="101"/>
    </location>
</feature>
<evidence type="ECO:0000256" key="6">
    <source>
        <dbReference type="RuleBase" id="RU000320"/>
    </source>
</evidence>
<dbReference type="InterPro" id="IPR001750">
    <property type="entry name" value="ND/Mrp_TM"/>
</dbReference>
<feature type="transmembrane region" description="Helical" evidence="5">
    <location>
        <begin position="371"/>
        <end position="402"/>
    </location>
</feature>
<evidence type="ECO:0000256" key="5">
    <source>
        <dbReference type="HAMAP-Rule" id="MF_00445"/>
    </source>
</evidence>
<dbReference type="NCBIfam" id="TIGR01770">
    <property type="entry name" value="NDH_I_N"/>
    <property type="match status" value="1"/>
</dbReference>
<reference evidence="8 9" key="1">
    <citation type="submission" date="2019-05" db="EMBL/GenBank/DDBJ databases">
        <title>The Complete Genome Sequence of the n-alkane-degrading Desulfoglaeba alkanexedens ALDC reveals multiple alkylsuccinate synthase gene clusters.</title>
        <authorList>
            <person name="Callaghan A.V."/>
            <person name="Davidova I.A."/>
            <person name="Duncan K.E."/>
            <person name="Morris B."/>
            <person name="McInerney M.J."/>
        </authorList>
    </citation>
    <scope>NUCLEOTIDE SEQUENCE [LARGE SCALE GENOMIC DNA]</scope>
    <source>
        <strain evidence="8 9">ALDC</strain>
    </source>
</reference>
<keyword evidence="4 5" id="KW-0472">Membrane</keyword>
<dbReference type="EC" id="7.1.1.-" evidence="5"/>